<organism evidence="1 2">
    <name type="scientific">Vibrio maritimus</name>
    <dbReference type="NCBI Taxonomy" id="990268"/>
    <lineage>
        <taxon>Bacteria</taxon>
        <taxon>Pseudomonadati</taxon>
        <taxon>Pseudomonadota</taxon>
        <taxon>Gammaproteobacteria</taxon>
        <taxon>Vibrionales</taxon>
        <taxon>Vibrionaceae</taxon>
        <taxon>Vibrio</taxon>
    </lineage>
</organism>
<sequence>MNTVHQEQERGHDIEGNGTFAWKWMEDIQYQDKPNKPEAIFASMSSAFIVIPSQIIGS</sequence>
<evidence type="ECO:0000313" key="2">
    <source>
        <dbReference type="Proteomes" id="UP000029228"/>
    </source>
</evidence>
<comment type="caution">
    <text evidence="1">The sequence shown here is derived from an EMBL/GenBank/DDBJ whole genome shotgun (WGS) entry which is preliminary data.</text>
</comment>
<evidence type="ECO:0000313" key="1">
    <source>
        <dbReference type="EMBL" id="GAL23383.1"/>
    </source>
</evidence>
<dbReference type="Proteomes" id="UP000029228">
    <property type="component" value="Unassembled WGS sequence"/>
</dbReference>
<gene>
    <name evidence="1" type="ORF">JCM19235_7019</name>
</gene>
<keyword evidence="2" id="KW-1185">Reference proteome</keyword>
<protein>
    <submittedName>
        <fullName evidence="1">Uncharacterized protein</fullName>
    </submittedName>
</protein>
<dbReference type="AlphaFoldDB" id="A0A090S987"/>
<reference evidence="1 2" key="1">
    <citation type="submission" date="2014-09" db="EMBL/GenBank/DDBJ databases">
        <title>Vibrio maritimus JCM 19235. (C45) whole genome shotgun sequence.</title>
        <authorList>
            <person name="Sawabe T."/>
            <person name="Meirelles P."/>
            <person name="Nakanishi M."/>
            <person name="Sayaka M."/>
            <person name="Hattori M."/>
            <person name="Ohkuma M."/>
        </authorList>
    </citation>
    <scope>NUCLEOTIDE SEQUENCE [LARGE SCALE GENOMIC DNA]</scope>
    <source>
        <strain evidence="2">JCM19235</strain>
    </source>
</reference>
<dbReference type="EMBL" id="BBMR01000021">
    <property type="protein sequence ID" value="GAL23383.1"/>
    <property type="molecule type" value="Genomic_DNA"/>
</dbReference>
<name>A0A090S987_9VIBR</name>
<accession>A0A090S987</accession>
<proteinExistence type="predicted"/>